<evidence type="ECO:0000256" key="1">
    <source>
        <dbReference type="ARBA" id="ARBA00023118"/>
    </source>
</evidence>
<accession>A0ABW4MGS0</accession>
<gene>
    <name evidence="2" type="ORF">ACFSFW_00780</name>
</gene>
<evidence type="ECO:0000313" key="3">
    <source>
        <dbReference type="Proteomes" id="UP001597227"/>
    </source>
</evidence>
<organism evidence="2 3">
    <name type="scientific">Fredinandcohnia salidurans</name>
    <dbReference type="NCBI Taxonomy" id="2595041"/>
    <lineage>
        <taxon>Bacteria</taxon>
        <taxon>Bacillati</taxon>
        <taxon>Bacillota</taxon>
        <taxon>Bacilli</taxon>
        <taxon>Bacillales</taxon>
        <taxon>Bacillaceae</taxon>
        <taxon>Fredinandcohnia</taxon>
    </lineage>
</organism>
<sequence length="376" mass="43216">MNKTFSASNQLDDLLHRVGAKLQISKPQRKLAEERYLAVGTWLSKDEDLFNGADVEIYPQGSLSISTTVKPLSKQEYDLDLVCQINQTWQGKDPLKLLDSIEKRLKENKMYVNMVERKNRCIRLNYANEFHMDILPAHPADNTSSTSVKVPDRKAKGWKDSNPKGYTDWFNDRSYQYGILLEKRADIKPLPHDENIERKPPLKRAVQLIKRYRDVYFDDTPDSAPISIVLTTLAGQIYEGQASVYEAISDILDGILIHLPNSGERLVVLNPTNQKEDLSERWDGHPELYMEFVKFIRDFKEKWDGLNELRGIHEIAEELKAMFGENVINETLKEQAEYMEKSRKNNQLGVVGAGLLVAATKEENVIPLRKNTFYGE</sequence>
<protein>
    <submittedName>
        <fullName evidence="2">Cyclic GMP-AMP synthase DncV-like nucleotidyltransferase</fullName>
    </submittedName>
</protein>
<reference evidence="3" key="1">
    <citation type="journal article" date="2019" name="Int. J. Syst. Evol. Microbiol.">
        <title>The Global Catalogue of Microorganisms (GCM) 10K type strain sequencing project: providing services to taxonomists for standard genome sequencing and annotation.</title>
        <authorList>
            <consortium name="The Broad Institute Genomics Platform"/>
            <consortium name="The Broad Institute Genome Sequencing Center for Infectious Disease"/>
            <person name="Wu L."/>
            <person name="Ma J."/>
        </authorList>
    </citation>
    <scope>NUCLEOTIDE SEQUENCE [LARGE SCALE GENOMIC DNA]</scope>
    <source>
        <strain evidence="3">CCUG 15531</strain>
    </source>
</reference>
<keyword evidence="3" id="KW-1185">Reference proteome</keyword>
<evidence type="ECO:0000313" key="2">
    <source>
        <dbReference type="EMBL" id="MFD1777212.1"/>
    </source>
</evidence>
<keyword evidence="1" id="KW-0051">Antiviral defense</keyword>
<dbReference type="InterPro" id="IPR006116">
    <property type="entry name" value="NT_2-5OAS_ClassI-CCAase"/>
</dbReference>
<dbReference type="EMBL" id="JBHUEK010000004">
    <property type="protein sequence ID" value="MFD1777212.1"/>
    <property type="molecule type" value="Genomic_DNA"/>
</dbReference>
<dbReference type="RefSeq" id="WP_388034485.1">
    <property type="nucleotide sequence ID" value="NZ_JBHUEK010000004.1"/>
</dbReference>
<dbReference type="Proteomes" id="UP001597227">
    <property type="component" value="Unassembled WGS sequence"/>
</dbReference>
<comment type="caution">
    <text evidence="2">The sequence shown here is derived from an EMBL/GenBank/DDBJ whole genome shotgun (WGS) entry which is preliminary data.</text>
</comment>
<dbReference type="Pfam" id="PF18144">
    <property type="entry name" value="SMODS"/>
    <property type="match status" value="1"/>
</dbReference>
<dbReference type="CDD" id="cd05400">
    <property type="entry name" value="NT_2-5OAS_ClassI-CCAase"/>
    <property type="match status" value="1"/>
</dbReference>
<proteinExistence type="predicted"/>
<name>A0ABW4MGS0_9BACI</name>